<dbReference type="AlphaFoldDB" id="A0A2P8E8R2"/>
<dbReference type="InterPro" id="IPR036388">
    <property type="entry name" value="WH-like_DNA-bd_sf"/>
</dbReference>
<dbReference type="Proteomes" id="UP000243528">
    <property type="component" value="Unassembled WGS sequence"/>
</dbReference>
<dbReference type="InterPro" id="IPR000792">
    <property type="entry name" value="Tscrpt_reg_LuxR_C"/>
</dbReference>
<dbReference type="RefSeq" id="WP_205740658.1">
    <property type="nucleotide sequence ID" value="NZ_ML142901.1"/>
</dbReference>
<feature type="domain" description="HTH luxR-type" evidence="2">
    <location>
        <begin position="284"/>
        <end position="333"/>
    </location>
</feature>
<keyword evidence="4" id="KW-1185">Reference proteome</keyword>
<evidence type="ECO:0000313" key="3">
    <source>
        <dbReference type="EMBL" id="PSL05865.1"/>
    </source>
</evidence>
<dbReference type="InterPro" id="IPR016032">
    <property type="entry name" value="Sig_transdc_resp-reg_C-effctor"/>
</dbReference>
<dbReference type="Gene3D" id="1.10.10.10">
    <property type="entry name" value="Winged helix-like DNA-binding domain superfamily/Winged helix DNA-binding domain"/>
    <property type="match status" value="2"/>
</dbReference>
<name>A0A2P8E8R2_9ACTN</name>
<dbReference type="SMART" id="SM00421">
    <property type="entry name" value="HTH_LUXR"/>
    <property type="match status" value="1"/>
</dbReference>
<dbReference type="EMBL" id="PYGE01000003">
    <property type="protein sequence ID" value="PSL05865.1"/>
    <property type="molecule type" value="Genomic_DNA"/>
</dbReference>
<dbReference type="PANTHER" id="PTHR34293">
    <property type="entry name" value="HTH-TYPE TRANSCRIPTIONAL REGULATOR TRMBL2"/>
    <property type="match status" value="1"/>
</dbReference>
<sequence>MTGHERDLDTDDGAAGTEPGAATDGPLTLAPVGVSSFDEQVYRALLTRTDATPAGLAEQLGQPEARVDRAFGRLREHGLVTRMAGRRRRYTAVDPESAVEAMVRDRSSELDRVRGSALALSSMFHAVRRRAGGGGTVEMLNGPEELGRWFVRLQHQVRDEMLVLDRPPYALAATNPVEPVSLGHGVRWRAIYAPEALEVAGALDEVQALAARGEQGRVLPGLPLKLAIADRRIAVLPLDLDVEHAQAAVVRESTLLTALLELFELYWRQAQPIGVEAGTRTDDRQLAQLLATGLTDSAIARQLGLSTRTMRRRTRALYDELQATNRFQAGVQAARRGWL</sequence>
<feature type="region of interest" description="Disordered" evidence="1">
    <location>
        <begin position="1"/>
        <end position="28"/>
    </location>
</feature>
<dbReference type="SUPFAM" id="SSF46785">
    <property type="entry name" value="Winged helix' DNA-binding domain"/>
    <property type="match status" value="1"/>
</dbReference>
<dbReference type="Pfam" id="PF01978">
    <property type="entry name" value="TrmB"/>
    <property type="match status" value="1"/>
</dbReference>
<evidence type="ECO:0000256" key="1">
    <source>
        <dbReference type="SAM" id="MobiDB-lite"/>
    </source>
</evidence>
<dbReference type="InterPro" id="IPR036390">
    <property type="entry name" value="WH_DNA-bd_sf"/>
</dbReference>
<dbReference type="InterPro" id="IPR002831">
    <property type="entry name" value="Tscrpt_reg_TrmB_N"/>
</dbReference>
<dbReference type="InterPro" id="IPR051797">
    <property type="entry name" value="TrmB-like"/>
</dbReference>
<evidence type="ECO:0000313" key="4">
    <source>
        <dbReference type="Proteomes" id="UP000243528"/>
    </source>
</evidence>
<dbReference type="GO" id="GO:0006355">
    <property type="term" value="P:regulation of DNA-templated transcription"/>
    <property type="evidence" value="ECO:0007669"/>
    <property type="project" value="InterPro"/>
</dbReference>
<protein>
    <submittedName>
        <fullName evidence="3">Regulatory LuxR family protein</fullName>
    </submittedName>
</protein>
<reference evidence="3 4" key="1">
    <citation type="submission" date="2018-03" db="EMBL/GenBank/DDBJ databases">
        <title>Genomic Encyclopedia of Archaeal and Bacterial Type Strains, Phase II (KMG-II): from individual species to whole genera.</title>
        <authorList>
            <person name="Goeker M."/>
        </authorList>
    </citation>
    <scope>NUCLEOTIDE SEQUENCE [LARGE SCALE GENOMIC DNA]</scope>
    <source>
        <strain evidence="3 4">DSM 45211</strain>
    </source>
</reference>
<dbReference type="InterPro" id="IPR011991">
    <property type="entry name" value="ArsR-like_HTH"/>
</dbReference>
<dbReference type="GO" id="GO:0003677">
    <property type="term" value="F:DNA binding"/>
    <property type="evidence" value="ECO:0007669"/>
    <property type="project" value="InterPro"/>
</dbReference>
<proteinExistence type="predicted"/>
<evidence type="ECO:0000259" key="2">
    <source>
        <dbReference type="SMART" id="SM00421"/>
    </source>
</evidence>
<dbReference type="PANTHER" id="PTHR34293:SF1">
    <property type="entry name" value="HTH-TYPE TRANSCRIPTIONAL REGULATOR TRMBL2"/>
    <property type="match status" value="1"/>
</dbReference>
<gene>
    <name evidence="3" type="ORF">CLV30_10316</name>
</gene>
<dbReference type="SUPFAM" id="SSF46894">
    <property type="entry name" value="C-terminal effector domain of the bipartite response regulators"/>
    <property type="match status" value="1"/>
</dbReference>
<organism evidence="3 4">
    <name type="scientific">Haloactinopolyspora alba</name>
    <dbReference type="NCBI Taxonomy" id="648780"/>
    <lineage>
        <taxon>Bacteria</taxon>
        <taxon>Bacillati</taxon>
        <taxon>Actinomycetota</taxon>
        <taxon>Actinomycetes</taxon>
        <taxon>Jiangellales</taxon>
        <taxon>Jiangellaceae</taxon>
        <taxon>Haloactinopolyspora</taxon>
    </lineage>
</organism>
<comment type="caution">
    <text evidence="3">The sequence shown here is derived from an EMBL/GenBank/DDBJ whole genome shotgun (WGS) entry which is preliminary data.</text>
</comment>
<accession>A0A2P8E8R2</accession>
<dbReference type="CDD" id="cd00090">
    <property type="entry name" value="HTH_ARSR"/>
    <property type="match status" value="1"/>
</dbReference>